<dbReference type="Pfam" id="PF13855">
    <property type="entry name" value="LRR_8"/>
    <property type="match status" value="1"/>
</dbReference>
<comment type="subcellular location">
    <subcellularLocation>
        <location evidence="1">Membrane</location>
        <topology evidence="1">Single-pass membrane protein</topology>
    </subcellularLocation>
</comment>
<feature type="region of interest" description="Disordered" evidence="9">
    <location>
        <begin position="851"/>
        <end position="908"/>
    </location>
</feature>
<evidence type="ECO:0000313" key="13">
    <source>
        <dbReference type="Proteomes" id="UP000008909"/>
    </source>
</evidence>
<protein>
    <submittedName>
        <fullName evidence="12">Leucine-rich repeat and fibronectin type-III domain-containing protein 5</fullName>
    </submittedName>
</protein>
<dbReference type="InterPro" id="IPR000483">
    <property type="entry name" value="Cys-rich_flank_reg_C"/>
</dbReference>
<feature type="compositionally biased region" description="Polar residues" evidence="9">
    <location>
        <begin position="751"/>
        <end position="762"/>
    </location>
</feature>
<dbReference type="EMBL" id="DF143089">
    <property type="protein sequence ID" value="GAA43171.2"/>
    <property type="molecule type" value="Genomic_DNA"/>
</dbReference>
<evidence type="ECO:0000256" key="10">
    <source>
        <dbReference type="SAM" id="SignalP"/>
    </source>
</evidence>
<feature type="chain" id="PRO_5003564044" evidence="10">
    <location>
        <begin position="22"/>
        <end position="1090"/>
    </location>
</feature>
<evidence type="ECO:0000256" key="4">
    <source>
        <dbReference type="ARBA" id="ARBA00022729"/>
    </source>
</evidence>
<dbReference type="InterPro" id="IPR007110">
    <property type="entry name" value="Ig-like_dom"/>
</dbReference>
<feature type="region of interest" description="Disordered" evidence="9">
    <location>
        <begin position="751"/>
        <end position="780"/>
    </location>
</feature>
<keyword evidence="5" id="KW-0677">Repeat</keyword>
<dbReference type="GO" id="GO:0005886">
    <property type="term" value="C:plasma membrane"/>
    <property type="evidence" value="ECO:0007669"/>
    <property type="project" value="TreeGrafter"/>
</dbReference>
<keyword evidence="8" id="KW-1015">Disulfide bond</keyword>
<evidence type="ECO:0000256" key="7">
    <source>
        <dbReference type="ARBA" id="ARBA00023136"/>
    </source>
</evidence>
<evidence type="ECO:0000256" key="2">
    <source>
        <dbReference type="ARBA" id="ARBA00022614"/>
    </source>
</evidence>
<dbReference type="SUPFAM" id="SSF48726">
    <property type="entry name" value="Immunoglobulin"/>
    <property type="match status" value="1"/>
</dbReference>
<accession>H2KR09</accession>
<keyword evidence="4 10" id="KW-0732">Signal</keyword>
<dbReference type="InterPro" id="IPR036179">
    <property type="entry name" value="Ig-like_dom_sf"/>
</dbReference>
<dbReference type="PANTHER" id="PTHR24369">
    <property type="entry name" value="ANTIGEN BSP, PUTATIVE-RELATED"/>
    <property type="match status" value="1"/>
</dbReference>
<organism evidence="12 13">
    <name type="scientific">Clonorchis sinensis</name>
    <name type="common">Chinese liver fluke</name>
    <dbReference type="NCBI Taxonomy" id="79923"/>
    <lineage>
        <taxon>Eukaryota</taxon>
        <taxon>Metazoa</taxon>
        <taxon>Spiralia</taxon>
        <taxon>Lophotrochozoa</taxon>
        <taxon>Platyhelminthes</taxon>
        <taxon>Trematoda</taxon>
        <taxon>Digenea</taxon>
        <taxon>Opisthorchiida</taxon>
        <taxon>Opisthorchiata</taxon>
        <taxon>Opisthorchiidae</taxon>
        <taxon>Clonorchis</taxon>
    </lineage>
</organism>
<sequence length="1090" mass="120884">MRRSDLINIQSLLCLFPLLLAMNIVEYAAEAVQGCSVFFAPDFKWKKAICDSDSARLTNIPHDLPTNLIDLRVKQQLIPLISNKGLAQLTNLETLQIESSGVLRVTMDAFRSLTNLKYLNLQNNSLHLGINGLPKEALRSLPQLRTLNLAENPIDLVPDSFFVLSGGSQLQNLLLGPTKGVSMYIDPGAFMSLHKLRLLDLSFSKITSLPSNMQYTLDAMPELTELYLGGNPWHCDCKLRWLNRWFKKRAKSNIRFTKSVQNHHGQVLNIEPLCTTPDLLRDKPIFSPDLTDHSFQCTPKIITESQNVSVRAGETSTLSCEFYADPVSPVSWFKNGQQVQNGTRQTIVQRTTEETFVSDIQVIFDSSDDNTEWSCAIYSNDRPVGATFLLTVKPGVFTIQQSWIYAGIGSGILFVLLTAFGICIFYCCDPRNRPDQTINRWMGKNSKNDRLSSCYGCHKPGILFTNPKESPERGKMGDGNVVANSRSQPFYDPNDPPNSPLRQIYSSTTTATPNIALTTTSVVRINHNDPKLTPLGGSLIHETVATGENRFLVSCDGPEPTVLLATRISADNGMESPPSIYGLTGPLSYGFPSPLITTSQEQSTRNTQDRAFSGHVPHSAIQSSHIYARVNHSSDVRDNCTVTHPGLQYTSPCPVHGSMSFDRTTLHTKATSEERSSNPREDGEKIAKAPTSAVGTAAYKFDNIYSSPIKLPLGNHQHSGTTQLFAYTERCISPYSKITFNPASFDHSNPNNFKFSRSPSSLTEHEPKVNNGDRATDTVKASQLSRCERISFSTKYPPTAEVSDRLEQGKVGNCPVTLFQPSCPGQQQKTGIYAGPHSLVKGVLHTSLHVNPDLHSEPNKQFVNHPCRSRVRHSTHDSSHSSSKEPSEESWNSHHSSASSENGSLRTAPKQDWWAKSIRLSMNRPSPFSQSVKPKSSCAVHYPSWKGYSGELTSPDSGSTRSAYCISTLPSRFRRPVDVSSLMLKSTTSNRDVRRGNSFSTRSRPLIRPDCTNLANYTHLQTNLVLRETHLEPGLVQHIQLPGSITNERFSWVLELLGRLRGIGNTSFRLTVSDQSPYTCAQTGAEQLVY</sequence>
<feature type="compositionally biased region" description="Low complexity" evidence="9">
    <location>
        <begin position="889"/>
        <end position="904"/>
    </location>
</feature>
<keyword evidence="13" id="KW-1185">Reference proteome</keyword>
<dbReference type="InterPro" id="IPR003591">
    <property type="entry name" value="Leu-rich_rpt_typical-subtyp"/>
</dbReference>
<evidence type="ECO:0000256" key="3">
    <source>
        <dbReference type="ARBA" id="ARBA00022692"/>
    </source>
</evidence>
<dbReference type="InterPro" id="IPR050541">
    <property type="entry name" value="LRR_TM_domain-containing"/>
</dbReference>
<evidence type="ECO:0000256" key="8">
    <source>
        <dbReference type="ARBA" id="ARBA00023157"/>
    </source>
</evidence>
<dbReference type="InterPro" id="IPR001611">
    <property type="entry name" value="Leu-rich_rpt"/>
</dbReference>
<evidence type="ECO:0000256" key="5">
    <source>
        <dbReference type="ARBA" id="ARBA00022737"/>
    </source>
</evidence>
<keyword evidence="7" id="KW-0472">Membrane</keyword>
<dbReference type="Pfam" id="PF07679">
    <property type="entry name" value="I-set"/>
    <property type="match status" value="1"/>
</dbReference>
<keyword evidence="2" id="KW-0433">Leucine-rich repeat</keyword>
<evidence type="ECO:0000259" key="11">
    <source>
        <dbReference type="PROSITE" id="PS50835"/>
    </source>
</evidence>
<evidence type="ECO:0000313" key="12">
    <source>
        <dbReference type="EMBL" id="GAA43171.2"/>
    </source>
</evidence>
<keyword evidence="3" id="KW-0812">Transmembrane</keyword>
<evidence type="ECO:0000256" key="1">
    <source>
        <dbReference type="ARBA" id="ARBA00004167"/>
    </source>
</evidence>
<dbReference type="SMART" id="SM00082">
    <property type="entry name" value="LRRCT"/>
    <property type="match status" value="1"/>
</dbReference>
<proteinExistence type="predicted"/>
<dbReference type="Gene3D" id="2.60.40.10">
    <property type="entry name" value="Immunoglobulins"/>
    <property type="match status" value="1"/>
</dbReference>
<dbReference type="SUPFAM" id="SSF52058">
    <property type="entry name" value="L domain-like"/>
    <property type="match status" value="1"/>
</dbReference>
<dbReference type="Proteomes" id="UP000008909">
    <property type="component" value="Unassembled WGS sequence"/>
</dbReference>
<dbReference type="AlphaFoldDB" id="H2KR09"/>
<dbReference type="Gene3D" id="3.80.10.10">
    <property type="entry name" value="Ribonuclease Inhibitor"/>
    <property type="match status" value="2"/>
</dbReference>
<reference key="2">
    <citation type="submission" date="2011-10" db="EMBL/GenBank/DDBJ databases">
        <title>The genome and transcriptome sequence of Clonorchis sinensis provide insights into the carcinogenic liver fluke.</title>
        <authorList>
            <person name="Wang X."/>
            <person name="Huang Y."/>
            <person name="Chen W."/>
            <person name="Liu H."/>
            <person name="Guo L."/>
            <person name="Chen Y."/>
            <person name="Luo F."/>
            <person name="Zhou W."/>
            <person name="Sun J."/>
            <person name="Mao Q."/>
            <person name="Liang P."/>
            <person name="Zhou C."/>
            <person name="Tian Y."/>
            <person name="Men J."/>
            <person name="Lv X."/>
            <person name="Huang L."/>
            <person name="Zhou J."/>
            <person name="Hu Y."/>
            <person name="Li R."/>
            <person name="Zhang F."/>
            <person name="Lei H."/>
            <person name="Li X."/>
            <person name="Hu X."/>
            <person name="Liang C."/>
            <person name="Xu J."/>
            <person name="Wu Z."/>
            <person name="Yu X."/>
        </authorList>
    </citation>
    <scope>NUCLEOTIDE SEQUENCE</scope>
    <source>
        <strain>Henan</strain>
    </source>
</reference>
<dbReference type="InterPro" id="IPR013098">
    <property type="entry name" value="Ig_I-set"/>
</dbReference>
<name>H2KR09_CLOSI</name>
<reference evidence="12" key="1">
    <citation type="journal article" date="2011" name="Genome Biol.">
        <title>The draft genome of the carcinogenic human liver fluke Clonorchis sinensis.</title>
        <authorList>
            <person name="Wang X."/>
            <person name="Chen W."/>
            <person name="Huang Y."/>
            <person name="Sun J."/>
            <person name="Men J."/>
            <person name="Liu H."/>
            <person name="Luo F."/>
            <person name="Guo L."/>
            <person name="Lv X."/>
            <person name="Deng C."/>
            <person name="Zhou C."/>
            <person name="Fan Y."/>
            <person name="Li X."/>
            <person name="Huang L."/>
            <person name="Hu Y."/>
            <person name="Liang C."/>
            <person name="Hu X."/>
            <person name="Xu J."/>
            <person name="Yu X."/>
        </authorList>
    </citation>
    <scope>NUCLEOTIDE SEQUENCE [LARGE SCALE GENOMIC DNA]</scope>
    <source>
        <strain evidence="12">Henan</strain>
    </source>
</reference>
<feature type="signal peptide" evidence="10">
    <location>
        <begin position="1"/>
        <end position="21"/>
    </location>
</feature>
<gene>
    <name evidence="12" type="ORF">CLF_105178</name>
</gene>
<evidence type="ECO:0000256" key="6">
    <source>
        <dbReference type="ARBA" id="ARBA00022989"/>
    </source>
</evidence>
<dbReference type="PANTHER" id="PTHR24369:SF210">
    <property type="entry name" value="CHAOPTIN-RELATED"/>
    <property type="match status" value="1"/>
</dbReference>
<dbReference type="SMART" id="SM00369">
    <property type="entry name" value="LRR_TYP"/>
    <property type="match status" value="3"/>
</dbReference>
<feature type="compositionally biased region" description="Basic and acidic residues" evidence="9">
    <location>
        <begin position="874"/>
        <end position="887"/>
    </location>
</feature>
<evidence type="ECO:0000256" key="9">
    <source>
        <dbReference type="SAM" id="MobiDB-lite"/>
    </source>
</evidence>
<dbReference type="InterPro" id="IPR013783">
    <property type="entry name" value="Ig-like_fold"/>
</dbReference>
<dbReference type="InterPro" id="IPR032675">
    <property type="entry name" value="LRR_dom_sf"/>
</dbReference>
<feature type="domain" description="Ig-like" evidence="11">
    <location>
        <begin position="299"/>
        <end position="385"/>
    </location>
</feature>
<dbReference type="PROSITE" id="PS50835">
    <property type="entry name" value="IG_LIKE"/>
    <property type="match status" value="1"/>
</dbReference>
<keyword evidence="6" id="KW-1133">Transmembrane helix</keyword>